<geneLocation type="plasmid" evidence="2">
    <name>p721005-HI3</name>
</geneLocation>
<keyword evidence="2" id="KW-0614">Plasmid</keyword>
<sequence length="49" mass="5262">MLLWKEFLLLSRYHFQNILSGSSGLGSHSGDGGNPNSGSGWGTTRTHLS</sequence>
<accession>A0A5P1PNB8</accession>
<feature type="compositionally biased region" description="Gly residues" evidence="1">
    <location>
        <begin position="24"/>
        <end position="41"/>
    </location>
</feature>
<organism evidence="2">
    <name type="scientific">Klebsiella pneumoniae</name>
    <dbReference type="NCBI Taxonomy" id="573"/>
    <lineage>
        <taxon>Bacteria</taxon>
        <taxon>Pseudomonadati</taxon>
        <taxon>Pseudomonadota</taxon>
        <taxon>Gammaproteobacteria</taxon>
        <taxon>Enterobacterales</taxon>
        <taxon>Enterobacteriaceae</taxon>
        <taxon>Klebsiella/Raoultella group</taxon>
        <taxon>Klebsiella</taxon>
        <taxon>Klebsiella pneumoniae complex</taxon>
    </lineage>
</organism>
<name>A0A5P1PNB8_KLEPN</name>
<dbReference type="AlphaFoldDB" id="A0A5P1PNB8"/>
<dbReference type="EMBL" id="MK413723">
    <property type="protein sequence ID" value="QEQ70473.1"/>
    <property type="molecule type" value="Genomic_DNA"/>
</dbReference>
<evidence type="ECO:0000256" key="1">
    <source>
        <dbReference type="SAM" id="MobiDB-lite"/>
    </source>
</evidence>
<protein>
    <submittedName>
        <fullName evidence="2">Uncharacterized protein</fullName>
    </submittedName>
</protein>
<proteinExistence type="predicted"/>
<feature type="region of interest" description="Disordered" evidence="1">
    <location>
        <begin position="24"/>
        <end position="49"/>
    </location>
</feature>
<evidence type="ECO:0000313" key="2">
    <source>
        <dbReference type="EMBL" id="QEQ70473.1"/>
    </source>
</evidence>
<reference evidence="2" key="1">
    <citation type="submission" date="2019-01" db="EMBL/GenBank/DDBJ databases">
        <authorList>
            <person name="Liang Q."/>
            <person name="Zhou D."/>
        </authorList>
    </citation>
    <scope>NUCLEOTIDE SEQUENCE</scope>
    <source>
        <strain evidence="2">130721005</strain>
        <plasmid evidence="2">p721005-HI3</plasmid>
    </source>
</reference>